<feature type="transmembrane region" description="Helical" evidence="1">
    <location>
        <begin position="341"/>
        <end position="358"/>
    </location>
</feature>
<name>A0A4Q6XUJ2_9SPHN</name>
<keyword evidence="3" id="KW-1185">Reference proteome</keyword>
<proteinExistence type="predicted"/>
<keyword evidence="1" id="KW-0812">Transmembrane</keyword>
<feature type="transmembrane region" description="Helical" evidence="1">
    <location>
        <begin position="122"/>
        <end position="145"/>
    </location>
</feature>
<gene>
    <name evidence="2" type="ORF">EWE75_11955</name>
</gene>
<reference evidence="2 3" key="1">
    <citation type="submission" date="2019-02" db="EMBL/GenBank/DDBJ databases">
        <authorList>
            <person name="Li Y."/>
        </authorList>
    </citation>
    <scope>NUCLEOTIDE SEQUENCE [LARGE SCALE GENOMIC DNA]</scope>
    <source>
        <strain evidence="2 3">3-7</strain>
    </source>
</reference>
<feature type="transmembrane region" description="Helical" evidence="1">
    <location>
        <begin position="237"/>
        <end position="258"/>
    </location>
</feature>
<keyword evidence="1" id="KW-1133">Transmembrane helix</keyword>
<evidence type="ECO:0000313" key="2">
    <source>
        <dbReference type="EMBL" id="RZF64253.1"/>
    </source>
</evidence>
<feature type="transmembrane region" description="Helical" evidence="1">
    <location>
        <begin position="203"/>
        <end position="230"/>
    </location>
</feature>
<accession>A0A4Q6XUJ2</accession>
<feature type="transmembrane region" description="Helical" evidence="1">
    <location>
        <begin position="317"/>
        <end position="335"/>
    </location>
</feature>
<evidence type="ECO:0000256" key="1">
    <source>
        <dbReference type="SAM" id="Phobius"/>
    </source>
</evidence>
<comment type="caution">
    <text evidence="2">The sequence shown here is derived from an EMBL/GenBank/DDBJ whole genome shotgun (WGS) entry which is preliminary data.</text>
</comment>
<sequence length="382" mass="40722">MRAPASPPRGWRCTDSVPRPLTPLWLAAPSRFARLSRAQARLVLIGLALLIAASLFALSVPAPDGASDPAQTDLNLYQTIVEGVRAGGDYYSVAARSLRAGDFPLRPFVTFRLPTLAMIEAALPHGAIVTLLDVLALGVFVAWGLRLREAFARRLPLVVALMLLAGGMLGFVQSDLAAFHEIWAGLLIALSLALRRPGRWVEAVAFGMMAMLIRETAALYVAIMAVLALVQGQRREALGWGATLGVFAVVVALHAHAVSEVVHATDPASPGWAGMLGFGFFAEAIAVSTVLTLFPLVVAAPLVALALAGWAAWESDLGLRVTVTLVAYAVLIALFGRADTFYWGLMIAPTLLVGLAFAPDGLRDLVRVAAQRRRITVTRVVR</sequence>
<evidence type="ECO:0008006" key="4">
    <source>
        <dbReference type="Google" id="ProtNLM"/>
    </source>
</evidence>
<feature type="transmembrane region" description="Helical" evidence="1">
    <location>
        <begin position="157"/>
        <end position="183"/>
    </location>
</feature>
<dbReference type="EMBL" id="SGIS01000016">
    <property type="protein sequence ID" value="RZF64253.1"/>
    <property type="molecule type" value="Genomic_DNA"/>
</dbReference>
<feature type="transmembrane region" description="Helical" evidence="1">
    <location>
        <begin position="278"/>
        <end position="305"/>
    </location>
</feature>
<organism evidence="2 3">
    <name type="scientific">Sphingomonas populi</name>
    <dbReference type="NCBI Taxonomy" id="2484750"/>
    <lineage>
        <taxon>Bacteria</taxon>
        <taxon>Pseudomonadati</taxon>
        <taxon>Pseudomonadota</taxon>
        <taxon>Alphaproteobacteria</taxon>
        <taxon>Sphingomonadales</taxon>
        <taxon>Sphingomonadaceae</taxon>
        <taxon>Sphingomonas</taxon>
    </lineage>
</organism>
<protein>
    <recommendedName>
        <fullName evidence="4">DUF2029 domain-containing protein</fullName>
    </recommendedName>
</protein>
<dbReference type="Proteomes" id="UP000292085">
    <property type="component" value="Unassembled WGS sequence"/>
</dbReference>
<dbReference type="OrthoDB" id="8266279at2"/>
<feature type="transmembrane region" description="Helical" evidence="1">
    <location>
        <begin position="40"/>
        <end position="60"/>
    </location>
</feature>
<keyword evidence="1" id="KW-0472">Membrane</keyword>
<dbReference type="AlphaFoldDB" id="A0A4Q6XUJ2"/>
<evidence type="ECO:0000313" key="3">
    <source>
        <dbReference type="Proteomes" id="UP000292085"/>
    </source>
</evidence>